<dbReference type="PANTHER" id="PTHR33434:SF4">
    <property type="entry name" value="PHOSPHATASE PROTEIN"/>
    <property type="match status" value="1"/>
</dbReference>
<dbReference type="Pfam" id="PF21645">
    <property type="entry name" value="FakA-like_M"/>
    <property type="match status" value="1"/>
</dbReference>
<dbReference type="SMART" id="SM01120">
    <property type="entry name" value="Dak2"/>
    <property type="match status" value="1"/>
</dbReference>
<accession>A0A1H8TGC3</accession>
<dbReference type="PANTHER" id="PTHR33434">
    <property type="entry name" value="DEGV DOMAIN-CONTAINING PROTEIN DR_1986-RELATED"/>
    <property type="match status" value="1"/>
</dbReference>
<dbReference type="SMART" id="SM01121">
    <property type="entry name" value="Dak1_2"/>
    <property type="match status" value="1"/>
</dbReference>
<feature type="region of interest" description="Disordered" evidence="1">
    <location>
        <begin position="206"/>
        <end position="248"/>
    </location>
</feature>
<dbReference type="InterPro" id="IPR036117">
    <property type="entry name" value="DhaL_dom_sf"/>
</dbReference>
<dbReference type="RefSeq" id="WP_091943070.1">
    <property type="nucleotide sequence ID" value="NZ_FOEE01000006.1"/>
</dbReference>
<name>A0A1H8TGC3_9ACTN</name>
<feature type="domain" description="DhaL" evidence="2">
    <location>
        <begin position="8"/>
        <end position="199"/>
    </location>
</feature>
<dbReference type="Gene3D" id="1.25.40.340">
    <property type="match status" value="1"/>
</dbReference>
<dbReference type="InterPro" id="IPR033470">
    <property type="entry name" value="FakA-like_C"/>
</dbReference>
<dbReference type="Proteomes" id="UP000198960">
    <property type="component" value="Unassembled WGS sequence"/>
</dbReference>
<dbReference type="PROSITE" id="PS51480">
    <property type="entry name" value="DHAL"/>
    <property type="match status" value="1"/>
</dbReference>
<dbReference type="InterPro" id="IPR050270">
    <property type="entry name" value="DegV_domain_contain"/>
</dbReference>
<dbReference type="GO" id="GO:0006071">
    <property type="term" value="P:glycerol metabolic process"/>
    <property type="evidence" value="ECO:0007669"/>
    <property type="project" value="InterPro"/>
</dbReference>
<organism evidence="3 4">
    <name type="scientific">Trujillonella endophytica</name>
    <dbReference type="NCBI Taxonomy" id="673521"/>
    <lineage>
        <taxon>Bacteria</taxon>
        <taxon>Bacillati</taxon>
        <taxon>Actinomycetota</taxon>
        <taxon>Actinomycetes</taxon>
        <taxon>Geodermatophilales</taxon>
        <taxon>Geodermatophilaceae</taxon>
        <taxon>Trujillonella</taxon>
    </lineage>
</organism>
<dbReference type="NCBIfam" id="TIGR03599">
    <property type="entry name" value="YloV"/>
    <property type="match status" value="1"/>
</dbReference>
<reference evidence="4" key="1">
    <citation type="submission" date="2016-10" db="EMBL/GenBank/DDBJ databases">
        <authorList>
            <person name="Varghese N."/>
            <person name="Submissions S."/>
        </authorList>
    </citation>
    <scope>NUCLEOTIDE SEQUENCE [LARGE SCALE GENOMIC DNA]</scope>
    <source>
        <strain evidence="4">DSM 45413</strain>
    </source>
</reference>
<dbReference type="Pfam" id="PF13684">
    <property type="entry name" value="FakA-like_C"/>
    <property type="match status" value="1"/>
</dbReference>
<dbReference type="GO" id="GO:0004371">
    <property type="term" value="F:glycerone kinase activity"/>
    <property type="evidence" value="ECO:0007669"/>
    <property type="project" value="InterPro"/>
</dbReference>
<dbReference type="AlphaFoldDB" id="A0A1H8TGC3"/>
<sequence>MLPALDDAAAGRWCRAAVAALSEARGRLDDLNVFPVPDGDTGTNLLLTAEAAVEALDAAGDGEPAWTVLARGAVLGARGNSGTILAQVLRGLADALAGAAPADGPAFAAALQGAAVTAYAAVADPAEGTFLTVARAGGEAAVAAVAEGNTDLAEVVRAAADGARVALEATPGQLAVLRDAGVVDAGGAGLCLVLDALVTTVTGVEPARPPLERRDPSAGTGGAAAAHRHHHHGDRDVPHQPPAGPGSEVQYLLADADEADVAHLQTRLAALGDSLVVVGVDTPSGREWNVHVHVADVGAAIEAGIEAGRPYRISVTPLAPVPPAAPVQGTRAVVAIVPSEGLAELFSGEGVFVVTCGPDGVGEDDVLDEVLGSTAAAVVVLPNDPALTPVASRAAVRARELGREVAVVPTRSPVQGLAAIAVADPSRHFGDDVVSMAEAAAATRWAEITVAEQEALTSAGRCRPGDVLGSAEGDVVVIGSDAVTVARELLDRLLSAGGELATLVVGPEAGLGDAACAHLSSAHPTVEVVRYEGGAAGVPLLVGVE</sequence>
<dbReference type="OrthoDB" id="9760324at2"/>
<evidence type="ECO:0000259" key="2">
    <source>
        <dbReference type="PROSITE" id="PS51480"/>
    </source>
</evidence>
<evidence type="ECO:0000313" key="4">
    <source>
        <dbReference type="Proteomes" id="UP000198960"/>
    </source>
</evidence>
<dbReference type="EMBL" id="FOEE01000006">
    <property type="protein sequence ID" value="SEO89942.1"/>
    <property type="molecule type" value="Genomic_DNA"/>
</dbReference>
<dbReference type="InterPro" id="IPR004007">
    <property type="entry name" value="DhaL_dom"/>
</dbReference>
<dbReference type="Pfam" id="PF02734">
    <property type="entry name" value="Dak2"/>
    <property type="match status" value="1"/>
</dbReference>
<evidence type="ECO:0000256" key="1">
    <source>
        <dbReference type="SAM" id="MobiDB-lite"/>
    </source>
</evidence>
<dbReference type="SUPFAM" id="SSF101473">
    <property type="entry name" value="DhaL-like"/>
    <property type="match status" value="1"/>
</dbReference>
<gene>
    <name evidence="3" type="ORF">SAMN05660991_02229</name>
</gene>
<keyword evidence="4" id="KW-1185">Reference proteome</keyword>
<evidence type="ECO:0000313" key="3">
    <source>
        <dbReference type="EMBL" id="SEO89942.1"/>
    </source>
</evidence>
<dbReference type="InterPro" id="IPR019986">
    <property type="entry name" value="YloV-like"/>
</dbReference>
<dbReference type="STRING" id="673521.SAMN05660991_02229"/>
<dbReference type="InterPro" id="IPR048394">
    <property type="entry name" value="FakA-like_M"/>
</dbReference>
<protein>
    <recommendedName>
        <fullName evidence="2">DhaL domain-containing protein</fullName>
    </recommendedName>
</protein>
<proteinExistence type="predicted"/>